<comment type="caution">
    <text evidence="3">The sequence shown here is derived from an EMBL/GenBank/DDBJ whole genome shotgun (WGS) entry which is preliminary data.</text>
</comment>
<feature type="region of interest" description="Disordered" evidence="1">
    <location>
        <begin position="68"/>
        <end position="253"/>
    </location>
</feature>
<evidence type="ECO:0000313" key="4">
    <source>
        <dbReference type="Proteomes" id="UP001272242"/>
    </source>
</evidence>
<organism evidence="3 4">
    <name type="scientific">Gemmata algarum</name>
    <dbReference type="NCBI Taxonomy" id="2975278"/>
    <lineage>
        <taxon>Bacteria</taxon>
        <taxon>Pseudomonadati</taxon>
        <taxon>Planctomycetota</taxon>
        <taxon>Planctomycetia</taxon>
        <taxon>Gemmatales</taxon>
        <taxon>Gemmataceae</taxon>
        <taxon>Gemmata</taxon>
    </lineage>
</organism>
<evidence type="ECO:0000313" key="3">
    <source>
        <dbReference type="EMBL" id="MDY3558100.1"/>
    </source>
</evidence>
<accession>A0ABU5ESB9</accession>
<keyword evidence="4" id="KW-1185">Reference proteome</keyword>
<feature type="signal peptide" evidence="2">
    <location>
        <begin position="1"/>
        <end position="22"/>
    </location>
</feature>
<protein>
    <submittedName>
        <fullName evidence="3">Uncharacterized protein</fullName>
    </submittedName>
</protein>
<keyword evidence="2" id="KW-0732">Signal</keyword>
<feature type="compositionally biased region" description="Basic and acidic residues" evidence="1">
    <location>
        <begin position="129"/>
        <end position="140"/>
    </location>
</feature>
<feature type="chain" id="PRO_5046511767" evidence="2">
    <location>
        <begin position="23"/>
        <end position="397"/>
    </location>
</feature>
<name>A0ABU5ESB9_9BACT</name>
<dbReference type="Proteomes" id="UP001272242">
    <property type="component" value="Unassembled WGS sequence"/>
</dbReference>
<dbReference type="EMBL" id="JAXBLV010000013">
    <property type="protein sequence ID" value="MDY3558100.1"/>
    <property type="molecule type" value="Genomic_DNA"/>
</dbReference>
<sequence>MKRQLCVTVFFALVLVPDWVSACWPPAGGSYYAPAYVYYQPAPVYYAPPVYCQPVYVQPCAPVTVAPASSPTLQPPKVERSKPVTPADAPKAAAPTRPPLIEPVRPAANTEPTKPTGAEPAALPLVPRPDGRSDLDKKTEWGAPKSPAPEPKGAKIEFPPLPDTKAPASEPKLPPLVLPGEKTEPKLPVLELPKEGGTKPPAIELPKESEPKFPALELPKEGGAKLPALELPKGGESKLPTLELPKGDSPIKLPEVPGAAAVPVPAPAPDALIPPPGVSVPRNPDALPPLTLPPDTPISPDTKPTQVKSSPLSGALKVSVFPATGTAGANGLRKVGFFNHTDRDLALTIEGQAVKLPAKTYLHAQLPRTFTWKHSDQPITKETVPTDASGLDVVFRP</sequence>
<gene>
    <name evidence="3" type="ORF">R5W23_000821</name>
</gene>
<reference evidence="4" key="1">
    <citation type="journal article" date="2023" name="Mar. Drugs">
        <title>Gemmata algarum, a Novel Planctomycete Isolated from an Algal Mat, Displays Antimicrobial Activity.</title>
        <authorList>
            <person name="Kumar G."/>
            <person name="Kallscheuer N."/>
            <person name="Kashif M."/>
            <person name="Ahamad S."/>
            <person name="Jagadeeshwari U."/>
            <person name="Pannikurungottu S."/>
            <person name="Haufschild T."/>
            <person name="Kabuu M."/>
            <person name="Sasikala C."/>
            <person name="Jogler C."/>
            <person name="Ramana C."/>
        </authorList>
    </citation>
    <scope>NUCLEOTIDE SEQUENCE [LARGE SCALE GENOMIC DNA]</scope>
    <source>
        <strain evidence="4">JC673</strain>
    </source>
</reference>
<dbReference type="RefSeq" id="WP_320685070.1">
    <property type="nucleotide sequence ID" value="NZ_JAXBLV010000013.1"/>
</dbReference>
<evidence type="ECO:0000256" key="1">
    <source>
        <dbReference type="SAM" id="MobiDB-lite"/>
    </source>
</evidence>
<evidence type="ECO:0000256" key="2">
    <source>
        <dbReference type="SAM" id="SignalP"/>
    </source>
</evidence>
<proteinExistence type="predicted"/>
<feature type="compositionally biased region" description="Low complexity" evidence="1">
    <location>
        <begin position="86"/>
        <end position="95"/>
    </location>
</feature>